<dbReference type="Gene3D" id="2.20.28.120">
    <property type="entry name" value="Ribosomal protein L33"/>
    <property type="match status" value="1"/>
</dbReference>
<sequence length="133" mass="15519">MGDKKKKAASIFIRLVSAAGTGFFYVKKKNPRKLTEKLEFRKYDPRVNRHVLFTEAKMKGQNEVIWEHVNDFECCELILKNGDKSKRGLHFVPASAIYRVGMAWAYDAHALREKNFDCERFKEPKFSTKCLVQ</sequence>
<dbReference type="EMBL" id="JBAMMX010000012">
    <property type="protein sequence ID" value="KAK6930093.1"/>
    <property type="molecule type" value="Genomic_DNA"/>
</dbReference>
<comment type="caution">
    <text evidence="5">The sequence shown here is derived from an EMBL/GenBank/DDBJ whole genome shotgun (WGS) entry which is preliminary data.</text>
</comment>
<dbReference type="InterPro" id="IPR018264">
    <property type="entry name" value="Ribosomal_bL33_CS"/>
</dbReference>
<dbReference type="NCBIfam" id="TIGR01023">
    <property type="entry name" value="rpmG_bact"/>
    <property type="match status" value="1"/>
</dbReference>
<gene>
    <name evidence="5" type="ORF">RJ641_004187</name>
</gene>
<keyword evidence="3" id="KW-0687">Ribonucleoprotein</keyword>
<dbReference type="AlphaFoldDB" id="A0AAN8ZDU0"/>
<dbReference type="Proteomes" id="UP001370490">
    <property type="component" value="Unassembled WGS sequence"/>
</dbReference>
<dbReference type="PANTHER" id="PTHR15238">
    <property type="entry name" value="54S RIBOSOMAL PROTEIN L39, MITOCHONDRIAL"/>
    <property type="match status" value="1"/>
</dbReference>
<name>A0AAN8ZDU0_9MAGN</name>
<evidence type="ECO:0000313" key="5">
    <source>
        <dbReference type="EMBL" id="KAK6930093.1"/>
    </source>
</evidence>
<dbReference type="HAMAP" id="MF_00294">
    <property type="entry name" value="Ribosomal_bL33"/>
    <property type="match status" value="1"/>
</dbReference>
<dbReference type="NCBIfam" id="NF001860">
    <property type="entry name" value="PRK00595.1"/>
    <property type="match status" value="1"/>
</dbReference>
<organism evidence="5 6">
    <name type="scientific">Dillenia turbinata</name>
    <dbReference type="NCBI Taxonomy" id="194707"/>
    <lineage>
        <taxon>Eukaryota</taxon>
        <taxon>Viridiplantae</taxon>
        <taxon>Streptophyta</taxon>
        <taxon>Embryophyta</taxon>
        <taxon>Tracheophyta</taxon>
        <taxon>Spermatophyta</taxon>
        <taxon>Magnoliopsida</taxon>
        <taxon>eudicotyledons</taxon>
        <taxon>Gunneridae</taxon>
        <taxon>Pentapetalae</taxon>
        <taxon>Dilleniales</taxon>
        <taxon>Dilleniaceae</taxon>
        <taxon>Dillenia</taxon>
    </lineage>
</organism>
<evidence type="ECO:0000256" key="4">
    <source>
        <dbReference type="ARBA" id="ARBA00035276"/>
    </source>
</evidence>
<dbReference type="InterPro" id="IPR038584">
    <property type="entry name" value="Ribosomal_bL33_sf"/>
</dbReference>
<dbReference type="PANTHER" id="PTHR15238:SF1">
    <property type="entry name" value="LARGE RIBOSOMAL SUBUNIT PROTEIN BL33M"/>
    <property type="match status" value="1"/>
</dbReference>
<keyword evidence="2 5" id="KW-0689">Ribosomal protein</keyword>
<dbReference type="GO" id="GO:0005737">
    <property type="term" value="C:cytoplasm"/>
    <property type="evidence" value="ECO:0007669"/>
    <property type="project" value="UniProtKB-ARBA"/>
</dbReference>
<evidence type="ECO:0000313" key="6">
    <source>
        <dbReference type="Proteomes" id="UP001370490"/>
    </source>
</evidence>
<comment type="similarity">
    <text evidence="1">Belongs to the bacterial ribosomal protein bL33 family.</text>
</comment>
<keyword evidence="6" id="KW-1185">Reference proteome</keyword>
<dbReference type="InterPro" id="IPR001705">
    <property type="entry name" value="Ribosomal_bL33"/>
</dbReference>
<dbReference type="InterPro" id="IPR011332">
    <property type="entry name" value="Ribosomal_zn-bd"/>
</dbReference>
<dbReference type="GO" id="GO:0015934">
    <property type="term" value="C:large ribosomal subunit"/>
    <property type="evidence" value="ECO:0007669"/>
    <property type="project" value="TreeGrafter"/>
</dbReference>
<evidence type="ECO:0000256" key="3">
    <source>
        <dbReference type="ARBA" id="ARBA00023274"/>
    </source>
</evidence>
<dbReference type="Pfam" id="PF00471">
    <property type="entry name" value="Ribosomal_L33"/>
    <property type="match status" value="1"/>
</dbReference>
<accession>A0AAN8ZDU0</accession>
<dbReference type="PROSITE" id="PS00582">
    <property type="entry name" value="RIBOSOMAL_L33"/>
    <property type="match status" value="1"/>
</dbReference>
<evidence type="ECO:0000256" key="2">
    <source>
        <dbReference type="ARBA" id="ARBA00022980"/>
    </source>
</evidence>
<dbReference type="GO" id="GO:0006412">
    <property type="term" value="P:translation"/>
    <property type="evidence" value="ECO:0007669"/>
    <property type="project" value="InterPro"/>
</dbReference>
<protein>
    <recommendedName>
        <fullName evidence="4">Large ribosomal subunit protein bL33c</fullName>
    </recommendedName>
</protein>
<proteinExistence type="inferred from homology"/>
<reference evidence="5 6" key="1">
    <citation type="submission" date="2023-12" db="EMBL/GenBank/DDBJ databases">
        <title>A high-quality genome assembly for Dillenia turbinata (Dilleniales).</title>
        <authorList>
            <person name="Chanderbali A."/>
        </authorList>
    </citation>
    <scope>NUCLEOTIDE SEQUENCE [LARGE SCALE GENOMIC DNA]</scope>
    <source>
        <strain evidence="5">LSX21</strain>
        <tissue evidence="5">Leaf</tissue>
    </source>
</reference>
<dbReference type="FunFam" id="2.20.28.120:FF:000006">
    <property type="entry name" value="50S ribosomal protein L33"/>
    <property type="match status" value="1"/>
</dbReference>
<dbReference type="GO" id="GO:0003735">
    <property type="term" value="F:structural constituent of ribosome"/>
    <property type="evidence" value="ECO:0007669"/>
    <property type="project" value="InterPro"/>
</dbReference>
<dbReference type="SUPFAM" id="SSF57829">
    <property type="entry name" value="Zn-binding ribosomal proteins"/>
    <property type="match status" value="1"/>
</dbReference>
<evidence type="ECO:0000256" key="1">
    <source>
        <dbReference type="ARBA" id="ARBA00007596"/>
    </source>
</evidence>